<dbReference type="Proteomes" id="UP000635606">
    <property type="component" value="Unassembled WGS sequence"/>
</dbReference>
<dbReference type="EMBL" id="BOPH01000126">
    <property type="protein sequence ID" value="GIJ73857.1"/>
    <property type="molecule type" value="Genomic_DNA"/>
</dbReference>
<evidence type="ECO:0000256" key="1">
    <source>
        <dbReference type="SAM" id="Phobius"/>
    </source>
</evidence>
<sequence length="181" mass="18812">MLTDHVRDFAGTAAVFGFFAASWFGWAQESPPTRWKPLLLTGSVLSMLTAVAGGLLLWRLWSRGSAFDDTTAPRFGIVVGIEFGVAALGAVILAVRRRAELIPPWIALVVGVHLFPVAAILDYPLLHVVAAGVTIAALAALAAVPAARRRSIAVSATTGLPTGAVLLTGGLVSLAYAVMAL</sequence>
<feature type="transmembrane region" description="Helical" evidence="1">
    <location>
        <begin position="38"/>
        <end position="61"/>
    </location>
</feature>
<dbReference type="RefSeq" id="WP_203933674.1">
    <property type="nucleotide sequence ID" value="NZ_BOPH01000126.1"/>
</dbReference>
<keyword evidence="1" id="KW-0812">Transmembrane</keyword>
<feature type="transmembrane region" description="Helical" evidence="1">
    <location>
        <begin position="159"/>
        <end position="179"/>
    </location>
</feature>
<gene>
    <name evidence="2" type="ORF">Voc01_087740</name>
</gene>
<accession>A0A8J4EJ26</accession>
<evidence type="ECO:0000313" key="3">
    <source>
        <dbReference type="Proteomes" id="UP000635606"/>
    </source>
</evidence>
<keyword evidence="3" id="KW-1185">Reference proteome</keyword>
<proteinExistence type="predicted"/>
<evidence type="ECO:0000313" key="2">
    <source>
        <dbReference type="EMBL" id="GIJ73857.1"/>
    </source>
</evidence>
<name>A0A8J4EJ26_9ACTN</name>
<feature type="transmembrane region" description="Helical" evidence="1">
    <location>
        <begin position="6"/>
        <end position="26"/>
    </location>
</feature>
<protein>
    <submittedName>
        <fullName evidence="2">Uncharacterized protein</fullName>
    </submittedName>
</protein>
<organism evidence="2 3">
    <name type="scientific">Virgisporangium ochraceum</name>
    <dbReference type="NCBI Taxonomy" id="65505"/>
    <lineage>
        <taxon>Bacteria</taxon>
        <taxon>Bacillati</taxon>
        <taxon>Actinomycetota</taxon>
        <taxon>Actinomycetes</taxon>
        <taxon>Micromonosporales</taxon>
        <taxon>Micromonosporaceae</taxon>
        <taxon>Virgisporangium</taxon>
    </lineage>
</organism>
<keyword evidence="1" id="KW-1133">Transmembrane helix</keyword>
<reference evidence="2" key="1">
    <citation type="submission" date="2021-01" db="EMBL/GenBank/DDBJ databases">
        <title>Whole genome shotgun sequence of Virgisporangium ochraceum NBRC 16418.</title>
        <authorList>
            <person name="Komaki H."/>
            <person name="Tamura T."/>
        </authorList>
    </citation>
    <scope>NUCLEOTIDE SEQUENCE</scope>
    <source>
        <strain evidence="2">NBRC 16418</strain>
    </source>
</reference>
<feature type="transmembrane region" description="Helical" evidence="1">
    <location>
        <begin position="102"/>
        <end position="121"/>
    </location>
</feature>
<comment type="caution">
    <text evidence="2">The sequence shown here is derived from an EMBL/GenBank/DDBJ whole genome shotgun (WGS) entry which is preliminary data.</text>
</comment>
<dbReference type="AlphaFoldDB" id="A0A8J4EJ26"/>
<feature type="transmembrane region" description="Helical" evidence="1">
    <location>
        <begin position="73"/>
        <end position="95"/>
    </location>
</feature>
<feature type="transmembrane region" description="Helical" evidence="1">
    <location>
        <begin position="127"/>
        <end position="147"/>
    </location>
</feature>
<keyword evidence="1" id="KW-0472">Membrane</keyword>